<accession>A0A132TNX2</accession>
<dbReference type="OrthoDB" id="8080622at2"/>
<evidence type="ECO:0000313" key="4">
    <source>
        <dbReference type="Proteomes" id="UP000070475"/>
    </source>
</evidence>
<feature type="transmembrane region" description="Helical" evidence="1">
    <location>
        <begin position="12"/>
        <end position="32"/>
    </location>
</feature>
<dbReference type="AlphaFoldDB" id="A0A132TNX2"/>
<evidence type="ECO:0000256" key="1">
    <source>
        <dbReference type="SAM" id="Phobius"/>
    </source>
</evidence>
<keyword evidence="1" id="KW-1133">Transmembrane helix</keyword>
<keyword evidence="4" id="KW-1185">Reference proteome</keyword>
<dbReference type="Proteomes" id="UP000070475">
    <property type="component" value="Unassembled WGS sequence"/>
</dbReference>
<keyword evidence="1" id="KW-0472">Membrane</keyword>
<proteinExistence type="predicted"/>
<dbReference type="RefSeq" id="WP_060862412.1">
    <property type="nucleotide sequence ID" value="NZ_LIRB01000143.1"/>
</dbReference>
<evidence type="ECO:0000313" key="3">
    <source>
        <dbReference type="EMBL" id="KWX72970.1"/>
    </source>
</evidence>
<dbReference type="PATRIC" id="fig|483937.3.peg.6222"/>
<comment type="caution">
    <text evidence="3">The sequence shown here is derived from an EMBL/GenBank/DDBJ whole genome shotgun (WGS) entry which is preliminary data.</text>
</comment>
<protein>
    <recommendedName>
        <fullName evidence="2">DUF2231 domain-containing protein</fullName>
    </recommendedName>
</protein>
<feature type="transmembrane region" description="Helical" evidence="1">
    <location>
        <begin position="111"/>
        <end position="130"/>
    </location>
</feature>
<dbReference type="Pfam" id="PF09990">
    <property type="entry name" value="DUF2231"/>
    <property type="match status" value="1"/>
</dbReference>
<feature type="transmembrane region" description="Helical" evidence="1">
    <location>
        <begin position="82"/>
        <end position="99"/>
    </location>
</feature>
<dbReference type="InterPro" id="IPR019251">
    <property type="entry name" value="DUF2231_TM"/>
</dbReference>
<reference evidence="3 4" key="1">
    <citation type="submission" date="2015-08" db="EMBL/GenBank/DDBJ databases">
        <title>Genomes of Paenibacillus riograndensis.</title>
        <authorList>
            <person name="Sant'Anna F.H."/>
            <person name="Souza R."/>
            <person name="Ambrosini A."/>
            <person name="Bach E."/>
            <person name="Fernandes G."/>
            <person name="Balsanelli E."/>
            <person name="Baura V.A."/>
            <person name="Pedrosa F.O."/>
            <person name="Souza E.M."/>
            <person name="Passaglia L."/>
        </authorList>
    </citation>
    <scope>NUCLEOTIDE SEQUENCE [LARGE SCALE GENOMIC DNA]</scope>
    <source>
        <strain evidence="3 4">CAS34</strain>
    </source>
</reference>
<feature type="domain" description="DUF2231" evidence="2">
    <location>
        <begin position="9"/>
        <end position="143"/>
    </location>
</feature>
<evidence type="ECO:0000259" key="2">
    <source>
        <dbReference type="Pfam" id="PF09990"/>
    </source>
</evidence>
<sequence length="158" mass="17264">MFTEIFDHIHPIIVHFPIALILVAFCYDAVAAVKKRILHPARGLWMWLLAAAGAWIAIATGPDDDARGITSFIEPHETLATLTAWAVSMLVVWRLLMYWKGKRAFVKVPLVLYMVVAVASCGLVLGTGYYGGKMVYTDGVGVSANGTAVNPPVQENHK</sequence>
<dbReference type="EMBL" id="LIRB01000143">
    <property type="protein sequence ID" value="KWX72970.1"/>
    <property type="molecule type" value="Genomic_DNA"/>
</dbReference>
<feature type="transmembrane region" description="Helical" evidence="1">
    <location>
        <begin position="44"/>
        <end position="62"/>
    </location>
</feature>
<name>A0A132TNX2_9BACL</name>
<gene>
    <name evidence="3" type="ORF">AMQ84_23950</name>
</gene>
<organism evidence="3 4">
    <name type="scientific">Paenibacillus riograndensis</name>
    <dbReference type="NCBI Taxonomy" id="483937"/>
    <lineage>
        <taxon>Bacteria</taxon>
        <taxon>Bacillati</taxon>
        <taxon>Bacillota</taxon>
        <taxon>Bacilli</taxon>
        <taxon>Bacillales</taxon>
        <taxon>Paenibacillaceae</taxon>
        <taxon>Paenibacillus</taxon>
        <taxon>Paenibacillus sonchi group</taxon>
    </lineage>
</organism>
<keyword evidence="1" id="KW-0812">Transmembrane</keyword>